<evidence type="ECO:0000256" key="2">
    <source>
        <dbReference type="ARBA" id="ARBA00004370"/>
    </source>
</evidence>
<dbReference type="Gene3D" id="1.10.630.10">
    <property type="entry name" value="Cytochrome P450"/>
    <property type="match status" value="1"/>
</dbReference>
<keyword evidence="12" id="KW-0812">Transmembrane</keyword>
<dbReference type="InterPro" id="IPR017972">
    <property type="entry name" value="Cyt_P450_CS"/>
</dbReference>
<proteinExistence type="inferred from homology"/>
<evidence type="ECO:0000256" key="6">
    <source>
        <dbReference type="ARBA" id="ARBA00023002"/>
    </source>
</evidence>
<evidence type="ECO:0000256" key="10">
    <source>
        <dbReference type="PIRSR" id="PIRSR602401-1"/>
    </source>
</evidence>
<evidence type="ECO:0000256" key="4">
    <source>
        <dbReference type="ARBA" id="ARBA00022617"/>
    </source>
</evidence>
<evidence type="ECO:0000313" key="14">
    <source>
        <dbReference type="Proteomes" id="UP000026915"/>
    </source>
</evidence>
<dbReference type="AlphaFoldDB" id="A0A061FU27"/>
<keyword evidence="14" id="KW-1185">Reference proteome</keyword>
<evidence type="ECO:0000256" key="11">
    <source>
        <dbReference type="RuleBase" id="RU000461"/>
    </source>
</evidence>
<keyword evidence="12" id="KW-1133">Transmembrane helix</keyword>
<feature type="transmembrane region" description="Helical" evidence="12">
    <location>
        <begin position="6"/>
        <end position="26"/>
    </location>
</feature>
<evidence type="ECO:0000256" key="3">
    <source>
        <dbReference type="ARBA" id="ARBA00010617"/>
    </source>
</evidence>
<evidence type="ECO:0000256" key="5">
    <source>
        <dbReference type="ARBA" id="ARBA00022723"/>
    </source>
</evidence>
<keyword evidence="5 10" id="KW-0479">Metal-binding</keyword>
<dbReference type="InterPro" id="IPR001128">
    <property type="entry name" value="Cyt_P450"/>
</dbReference>
<dbReference type="PRINTS" id="PR00385">
    <property type="entry name" value="P450"/>
</dbReference>
<comment type="cofactor">
    <cofactor evidence="1 10">
        <name>heme</name>
        <dbReference type="ChEBI" id="CHEBI:30413"/>
    </cofactor>
</comment>
<dbReference type="EMBL" id="CM001881">
    <property type="protein sequence ID" value="EOY21000.1"/>
    <property type="molecule type" value="Genomic_DNA"/>
</dbReference>
<dbReference type="PROSITE" id="PS00086">
    <property type="entry name" value="CYTOCHROME_P450"/>
    <property type="match status" value="1"/>
</dbReference>
<dbReference type="GO" id="GO:0005506">
    <property type="term" value="F:iron ion binding"/>
    <property type="evidence" value="ECO:0007669"/>
    <property type="project" value="InterPro"/>
</dbReference>
<gene>
    <name evidence="13" type="ORF">TCM_012317</name>
</gene>
<dbReference type="PANTHER" id="PTHR47943:SF9">
    <property type="entry name" value="CYTOCHROME P450"/>
    <property type="match status" value="1"/>
</dbReference>
<evidence type="ECO:0000256" key="9">
    <source>
        <dbReference type="ARBA" id="ARBA00023136"/>
    </source>
</evidence>
<keyword evidence="7 10" id="KW-0408">Iron</keyword>
<name>A0A061FU27_THECC</name>
<dbReference type="OMA" id="WPNNVEE"/>
<dbReference type="InterPro" id="IPR002401">
    <property type="entry name" value="Cyt_P450_E_grp-I"/>
</dbReference>
<protein>
    <submittedName>
        <fullName evidence="13">Cytochrome P450, putative</fullName>
    </submittedName>
</protein>
<dbReference type="CDD" id="cd11072">
    <property type="entry name" value="CYP71-like"/>
    <property type="match status" value="1"/>
</dbReference>
<comment type="subcellular location">
    <subcellularLocation>
        <location evidence="2">Membrane</location>
    </subcellularLocation>
</comment>
<evidence type="ECO:0000256" key="7">
    <source>
        <dbReference type="ARBA" id="ARBA00023004"/>
    </source>
</evidence>
<dbReference type="Gramene" id="EOY21000">
    <property type="protein sequence ID" value="EOY21000"/>
    <property type="gene ID" value="TCM_012317"/>
</dbReference>
<dbReference type="FunFam" id="1.10.630.10:FF:000011">
    <property type="entry name" value="Cytochrome P450 83B1"/>
    <property type="match status" value="1"/>
</dbReference>
<evidence type="ECO:0000256" key="1">
    <source>
        <dbReference type="ARBA" id="ARBA00001971"/>
    </source>
</evidence>
<comment type="similarity">
    <text evidence="3 11">Belongs to the cytochrome P450 family.</text>
</comment>
<dbReference type="PRINTS" id="PR00463">
    <property type="entry name" value="EP450I"/>
</dbReference>
<keyword evidence="4 10" id="KW-0349">Heme</keyword>
<dbReference type="SUPFAM" id="SSF48264">
    <property type="entry name" value="Cytochrome P450"/>
    <property type="match status" value="1"/>
</dbReference>
<dbReference type="Proteomes" id="UP000026915">
    <property type="component" value="Chromosome 3"/>
</dbReference>
<dbReference type="eggNOG" id="KOG0156">
    <property type="taxonomic scope" value="Eukaryota"/>
</dbReference>
<evidence type="ECO:0000256" key="8">
    <source>
        <dbReference type="ARBA" id="ARBA00023033"/>
    </source>
</evidence>
<evidence type="ECO:0000256" key="12">
    <source>
        <dbReference type="SAM" id="Phobius"/>
    </source>
</evidence>
<accession>A0A061FU27</accession>
<evidence type="ECO:0000313" key="13">
    <source>
        <dbReference type="EMBL" id="EOY21000.1"/>
    </source>
</evidence>
<dbReference type="STRING" id="3641.A0A061FU27"/>
<dbReference type="Pfam" id="PF00067">
    <property type="entry name" value="p450"/>
    <property type="match status" value="1"/>
</dbReference>
<dbReference type="InParanoid" id="A0A061FU27"/>
<feature type="binding site" description="axial binding residue" evidence="10">
    <location>
        <position position="448"/>
    </location>
    <ligand>
        <name>heme</name>
        <dbReference type="ChEBI" id="CHEBI:30413"/>
    </ligand>
    <ligandPart>
        <name>Fe</name>
        <dbReference type="ChEBI" id="CHEBI:18248"/>
    </ligandPart>
</feature>
<keyword evidence="8 11" id="KW-0503">Monooxygenase</keyword>
<keyword evidence="9 12" id="KW-0472">Membrane</keyword>
<reference evidence="13 14" key="1">
    <citation type="journal article" date="2013" name="Genome Biol.">
        <title>The genome sequence of the most widely cultivated cacao type and its use to identify candidate genes regulating pod color.</title>
        <authorList>
            <person name="Motamayor J.C."/>
            <person name="Mockaitis K."/>
            <person name="Schmutz J."/>
            <person name="Haiminen N."/>
            <person name="Iii D.L."/>
            <person name="Cornejo O."/>
            <person name="Findley S.D."/>
            <person name="Zheng P."/>
            <person name="Utro F."/>
            <person name="Royaert S."/>
            <person name="Saski C."/>
            <person name="Jenkins J."/>
            <person name="Podicheti R."/>
            <person name="Zhao M."/>
            <person name="Scheffler B.E."/>
            <person name="Stack J.C."/>
            <person name="Feltus F.A."/>
            <person name="Mustiga G.M."/>
            <person name="Amores F."/>
            <person name="Phillips W."/>
            <person name="Marelli J.P."/>
            <person name="May G.D."/>
            <person name="Shapiro H."/>
            <person name="Ma J."/>
            <person name="Bustamante C.D."/>
            <person name="Schnell R.J."/>
            <person name="Main D."/>
            <person name="Gilbert D."/>
            <person name="Parida L."/>
            <person name="Kuhn D.N."/>
        </authorList>
    </citation>
    <scope>NUCLEOTIDE SEQUENCE [LARGE SCALE GENOMIC DNA]</scope>
    <source>
        <strain evidence="14">cv. Matina 1-6</strain>
    </source>
</reference>
<organism evidence="13 14">
    <name type="scientific">Theobroma cacao</name>
    <name type="common">Cacao</name>
    <name type="synonym">Cocoa</name>
    <dbReference type="NCBI Taxonomy" id="3641"/>
    <lineage>
        <taxon>Eukaryota</taxon>
        <taxon>Viridiplantae</taxon>
        <taxon>Streptophyta</taxon>
        <taxon>Embryophyta</taxon>
        <taxon>Tracheophyta</taxon>
        <taxon>Spermatophyta</taxon>
        <taxon>Magnoliopsida</taxon>
        <taxon>eudicotyledons</taxon>
        <taxon>Gunneridae</taxon>
        <taxon>Pentapetalae</taxon>
        <taxon>rosids</taxon>
        <taxon>malvids</taxon>
        <taxon>Malvales</taxon>
        <taxon>Malvaceae</taxon>
        <taxon>Byttnerioideae</taxon>
        <taxon>Theobroma</taxon>
    </lineage>
</organism>
<dbReference type="PANTHER" id="PTHR47943">
    <property type="entry name" value="CYTOCHROME P450 93A3-LIKE"/>
    <property type="match status" value="1"/>
</dbReference>
<keyword evidence="6 11" id="KW-0560">Oxidoreductase</keyword>
<dbReference type="GO" id="GO:0016020">
    <property type="term" value="C:membrane"/>
    <property type="evidence" value="ECO:0000318"/>
    <property type="project" value="GO_Central"/>
</dbReference>
<dbReference type="HOGENOM" id="CLU_001570_4_0_1"/>
<dbReference type="GO" id="GO:0016709">
    <property type="term" value="F:oxidoreductase activity, acting on paired donors, with incorporation or reduction of molecular oxygen, NAD(P)H as one donor, and incorporation of one atom of oxygen"/>
    <property type="evidence" value="ECO:0000318"/>
    <property type="project" value="GO_Central"/>
</dbReference>
<dbReference type="InterPro" id="IPR036396">
    <property type="entry name" value="Cyt_P450_sf"/>
</dbReference>
<sequence>MSPSAAALVQVLGFLCSFFYILSYISSRLDGRGKRRLPPAPRGLPIIGNLHMLGKLPHQALYHLAKVYGPMMSIRLGTVPAVVISSPRFAELFLKTHDTIFAGRPRIQVVQVFSYGFKGMAFAGYGSYWRSVRKLYNVQLLSASKIESLAPMRREMVSLLVESLKKDAAAQKVVNLSEKLGALIEDMTLRMVIGHMKYDQFNLKELVQEVTSLAGAFNLADYVPFLGALDLQGLRPRIKAASGALDKALENIIDEHELKNIHEQQKQQRDFVDLMLTMLNQPMNPHDDPMYIVDRTTIKAIIVDLITGGLDTTTTTIEWAVTELIRNPRAMQHLQRELQSFVGIYRTVEEIDLPKLTYLDMVVKETLRLHPVAPLLVPHESMEDTTIDGYYIPKKSRILVNVWAIGRDPDVWSNNVEEFFPERFIDSNIDLRGHDFELIPFGAGRRMCPGMKLGLTTVKFVLAQLVHCFDWELPDGMLPEELDTSEKFGLSLPRSSHLYAKPIYRLLEKSM</sequence>
<dbReference type="GO" id="GO:0020037">
    <property type="term" value="F:heme binding"/>
    <property type="evidence" value="ECO:0007669"/>
    <property type="project" value="InterPro"/>
</dbReference>